<gene>
    <name evidence="3" type="ORF">TGRH88_015510</name>
</gene>
<feature type="region of interest" description="Disordered" evidence="2">
    <location>
        <begin position="273"/>
        <end position="336"/>
    </location>
</feature>
<comment type="similarity">
    <text evidence="1">Belongs to the IST1 family.</text>
</comment>
<sequence length="537" mass="59707">MKKRLSIPFFPNSRKEGKRVGWSFKKFDPVTCKSSLKMAMSRARMNQNRLQNSIRIQRSEIATLISEGKEERARLKAEQMLRECRLERAMDILYTLCELIVTRMNYLTSEKCCPSDLLSAVHSVLYCEPRLNVEELKIVRRQFTIKYGQQFVEEAVKNAKQEAHFKLVHSLSLAQPVEVEILEVLKSVAEEYGVTTRLLGSHVGDLKASSPKSVGFLPRPTSACLRYPPPQQDTPPFARTNALQNHFGIGGIPQPAPASPSSYGDFLSVLPSENHEHNQETSGVKQERAFWRPAPPESSLDQRKNSSFASSDFSSFSPHPAVDRQGKTVPNVSTAPKNHGILGILCGPRLDVVGGFPSLAPPPQYPASLAFHTLTSTPDGVTRPTPRAPNDLPSAPAKPFHKWRANGEETASIAVGSVCQRIQGESERPDKHDNLNTEHKNHQKYRRDGNGKTEHQTDECDKDKTSRENDQDENKRNEIFFKAQGSNTGTGGAVKPSPTFTCPIVGKNAFERVCFPEQSASPRVAFPDSPGRSAFPR</sequence>
<accession>A0A7J6KBT5</accession>
<organism evidence="3 4">
    <name type="scientific">Toxoplasma gondii</name>
    <dbReference type="NCBI Taxonomy" id="5811"/>
    <lineage>
        <taxon>Eukaryota</taxon>
        <taxon>Sar</taxon>
        <taxon>Alveolata</taxon>
        <taxon>Apicomplexa</taxon>
        <taxon>Conoidasida</taxon>
        <taxon>Coccidia</taxon>
        <taxon>Eucoccidiorida</taxon>
        <taxon>Eimeriorina</taxon>
        <taxon>Sarcocystidae</taxon>
        <taxon>Toxoplasma</taxon>
    </lineage>
</organism>
<feature type="region of interest" description="Disordered" evidence="2">
    <location>
        <begin position="376"/>
        <end position="400"/>
    </location>
</feature>
<dbReference type="InterPro" id="IPR042277">
    <property type="entry name" value="IST1-like"/>
</dbReference>
<dbReference type="PANTHER" id="PTHR12161:SF5">
    <property type="entry name" value="IST1 HOMOLOG"/>
    <property type="match status" value="1"/>
</dbReference>
<feature type="compositionally biased region" description="Low complexity" evidence="2">
    <location>
        <begin position="306"/>
        <end position="317"/>
    </location>
</feature>
<dbReference type="InterPro" id="IPR005061">
    <property type="entry name" value="Ist1"/>
</dbReference>
<feature type="compositionally biased region" description="Basic and acidic residues" evidence="2">
    <location>
        <begin position="273"/>
        <end position="290"/>
    </location>
</feature>
<dbReference type="Gene3D" id="1.20.1260.60">
    <property type="entry name" value="Vacuolar protein sorting-associated protein Ist1"/>
    <property type="match status" value="1"/>
</dbReference>
<evidence type="ECO:0008006" key="5">
    <source>
        <dbReference type="Google" id="ProtNLM"/>
    </source>
</evidence>
<reference evidence="3 4" key="1">
    <citation type="submission" date="2020-03" db="EMBL/GenBank/DDBJ databases">
        <title>Genome sequence of Toxoplasma gondii RH-88 strain.</title>
        <authorList>
            <person name="Lorenzi H.A."/>
            <person name="Venepally P."/>
            <person name="Rozenberg A."/>
            <person name="Sibley D."/>
        </authorList>
    </citation>
    <scope>NUCLEOTIDE SEQUENCE [LARGE SCALE GENOMIC DNA]</scope>
    <source>
        <strain evidence="3 4">RH-88</strain>
    </source>
</reference>
<proteinExistence type="inferred from homology"/>
<feature type="region of interest" description="Disordered" evidence="2">
    <location>
        <begin position="425"/>
        <end position="475"/>
    </location>
</feature>
<dbReference type="VEuPathDB" id="ToxoDB:TGME49_291170"/>
<dbReference type="EMBL" id="JAAUHK010000190">
    <property type="protein sequence ID" value="KAF4644557.1"/>
    <property type="molecule type" value="Genomic_DNA"/>
</dbReference>
<evidence type="ECO:0000313" key="4">
    <source>
        <dbReference type="Proteomes" id="UP000557509"/>
    </source>
</evidence>
<evidence type="ECO:0000256" key="2">
    <source>
        <dbReference type="SAM" id="MobiDB-lite"/>
    </source>
</evidence>
<dbReference type="Proteomes" id="UP000557509">
    <property type="component" value="Unassembled WGS sequence"/>
</dbReference>
<dbReference type="AlphaFoldDB" id="A0A7J6KBT5"/>
<feature type="region of interest" description="Disordered" evidence="2">
    <location>
        <begin position="518"/>
        <end position="537"/>
    </location>
</feature>
<protein>
    <recommendedName>
        <fullName evidence="5">Regulator of Vps4 activity in the MVB pathway protein</fullName>
    </recommendedName>
</protein>
<name>A0A7J6KBT5_TOXGO</name>
<dbReference type="Pfam" id="PF03398">
    <property type="entry name" value="Ist1"/>
    <property type="match status" value="1"/>
</dbReference>
<dbReference type="PANTHER" id="PTHR12161">
    <property type="entry name" value="IST1 FAMILY MEMBER"/>
    <property type="match status" value="1"/>
</dbReference>
<dbReference type="GO" id="GO:0015031">
    <property type="term" value="P:protein transport"/>
    <property type="evidence" value="ECO:0007669"/>
    <property type="project" value="InterPro"/>
</dbReference>
<comment type="caution">
    <text evidence="3">The sequence shown here is derived from an EMBL/GenBank/DDBJ whole genome shotgun (WGS) entry which is preliminary data.</text>
</comment>
<evidence type="ECO:0000313" key="3">
    <source>
        <dbReference type="EMBL" id="KAF4644557.1"/>
    </source>
</evidence>
<evidence type="ECO:0000256" key="1">
    <source>
        <dbReference type="ARBA" id="ARBA00005536"/>
    </source>
</evidence>
<keyword evidence="4" id="KW-1185">Reference proteome</keyword>